<feature type="transmembrane region" description="Helical" evidence="1">
    <location>
        <begin position="21"/>
        <end position="42"/>
    </location>
</feature>
<name>A0A0H2Y912_YERPA</name>
<protein>
    <submittedName>
        <fullName evidence="2">Uncharacterized protein</fullName>
    </submittedName>
</protein>
<sequence precursor="true">MSYKNNAYKKARKMKNELAMAFGGMIVGISLAILILCIIFGLTSPETVISYADCVIKSRN</sequence>
<evidence type="ECO:0000313" key="3">
    <source>
        <dbReference type="Proteomes" id="UP000001971"/>
    </source>
</evidence>
<keyword evidence="1" id="KW-0812">Transmembrane</keyword>
<gene>
    <name evidence="2" type="ordered locus">YPA_2024</name>
</gene>
<evidence type="ECO:0000313" key="2">
    <source>
        <dbReference type="EMBL" id="ABG13990.1"/>
    </source>
</evidence>
<dbReference type="EMBL" id="CP000308">
    <property type="protein sequence ID" value="ABG13990.1"/>
    <property type="molecule type" value="Genomic_DNA"/>
</dbReference>
<dbReference type="AlphaFoldDB" id="A0A0H2Y912"/>
<keyword evidence="1" id="KW-0472">Membrane</keyword>
<dbReference type="Proteomes" id="UP000001971">
    <property type="component" value="Chromosome"/>
</dbReference>
<reference evidence="2 3" key="1">
    <citation type="journal article" date="2006" name="J. Bacteriol.">
        <title>Complete genome sequence of Yersinia pestis strains Antiqua and Nepal516: evidence of gene reduction in an emerging pathogen.</title>
        <authorList>
            <person name="Chain P.S."/>
            <person name="Hu P."/>
            <person name="Malfatti S.A."/>
            <person name="Radnedge L."/>
            <person name="Larimer F."/>
            <person name="Vergez L.M."/>
            <person name="Worsham P."/>
            <person name="Chu M.C."/>
            <person name="Andersen G.L."/>
        </authorList>
    </citation>
    <scope>NUCLEOTIDE SEQUENCE [LARGE SCALE GENOMIC DNA]</scope>
    <source>
        <strain evidence="2 3">Antiqua</strain>
    </source>
</reference>
<organism evidence="2 3">
    <name type="scientific">Yersinia pestis bv. Antiqua (strain Antiqua)</name>
    <dbReference type="NCBI Taxonomy" id="360102"/>
    <lineage>
        <taxon>Bacteria</taxon>
        <taxon>Pseudomonadati</taxon>
        <taxon>Pseudomonadota</taxon>
        <taxon>Gammaproteobacteria</taxon>
        <taxon>Enterobacterales</taxon>
        <taxon>Yersiniaceae</taxon>
        <taxon>Yersinia</taxon>
    </lineage>
</organism>
<evidence type="ECO:0000256" key="1">
    <source>
        <dbReference type="SAM" id="Phobius"/>
    </source>
</evidence>
<keyword evidence="1" id="KW-1133">Transmembrane helix</keyword>
<proteinExistence type="predicted"/>
<dbReference type="KEGG" id="ypa:YPA_2024"/>
<accession>A0A0H2Y912</accession>